<keyword evidence="3" id="KW-0819">tRNA processing</keyword>
<dbReference type="InterPro" id="IPR043519">
    <property type="entry name" value="NT_sf"/>
</dbReference>
<dbReference type="PANTHER" id="PTHR46173">
    <property type="entry name" value="CCA TRNA NUCLEOTIDYLTRANSFERASE 1, MITOCHONDRIAL"/>
    <property type="match status" value="1"/>
</dbReference>
<reference evidence="11 12" key="1">
    <citation type="submission" date="2019-08" db="EMBL/GenBank/DDBJ databases">
        <title>Hyperibacter terrae gen. nov., sp. nov. and Hyperibacter viscosus sp. nov., two new members in the family Rhodospirillaceae isolated from the rhizosphere of Hypericum perforatum.</title>
        <authorList>
            <person name="Noviana Z."/>
        </authorList>
    </citation>
    <scope>NUCLEOTIDE SEQUENCE [LARGE SCALE GENOMIC DNA]</scope>
    <source>
        <strain evidence="11 12">R5913</strain>
    </source>
</reference>
<dbReference type="PANTHER" id="PTHR46173:SF1">
    <property type="entry name" value="CCA TRNA NUCLEOTIDYLTRANSFERASE 1, MITOCHONDRIAL"/>
    <property type="match status" value="1"/>
</dbReference>
<dbReference type="AlphaFoldDB" id="A0A5J6MDY1"/>
<evidence type="ECO:0000256" key="5">
    <source>
        <dbReference type="ARBA" id="ARBA00022723"/>
    </source>
</evidence>
<dbReference type="GO" id="GO:0046872">
    <property type="term" value="F:metal ion binding"/>
    <property type="evidence" value="ECO:0007669"/>
    <property type="project" value="UniProtKB-KW"/>
</dbReference>
<dbReference type="Pfam" id="PF12627">
    <property type="entry name" value="PolyA_pol_RNAbd"/>
    <property type="match status" value="1"/>
</dbReference>
<feature type="domain" description="Poly A polymerase head" evidence="9">
    <location>
        <begin position="32"/>
        <end position="153"/>
    </location>
</feature>
<dbReference type="SUPFAM" id="SSF81891">
    <property type="entry name" value="Poly A polymerase C-terminal region-like"/>
    <property type="match status" value="1"/>
</dbReference>
<evidence type="ECO:0000256" key="4">
    <source>
        <dbReference type="ARBA" id="ARBA00022695"/>
    </source>
</evidence>
<evidence type="ECO:0000256" key="6">
    <source>
        <dbReference type="ARBA" id="ARBA00022741"/>
    </source>
</evidence>
<evidence type="ECO:0000313" key="12">
    <source>
        <dbReference type="Proteomes" id="UP000326202"/>
    </source>
</evidence>
<keyword evidence="6" id="KW-0547">Nucleotide-binding</keyword>
<dbReference type="GO" id="GO:0008033">
    <property type="term" value="P:tRNA processing"/>
    <property type="evidence" value="ECO:0007669"/>
    <property type="project" value="UniProtKB-KW"/>
</dbReference>
<sequence>MTDRRLTPQPWMTQPRTQAVIAALSADEAEVRFVGGCVRDAILGRKIKDIDLATPDSPETVIALLKGAGIRAIPTGIEHGTITAVMEGHPFEVTTLRRDVETDGRHAKVEFTDNWREDAARRDLTFNAMSLSPDGTLHDYFGGYDDLQAGRVRFVGDPAMRIKEDVLRLLRFFRFFAHYGKPPPDAEALAACRFAAPQLSTLSGERLQAETLKLLAAGNPAPVVALMQDQHVLTHLLPEAQSVAKLAALVMIERALGREFDPLLRLAALIEGGPESARAVAWRLRLSNADRDRMIAALEAPPLSPSLDGKACRLALYRLGWETFRDCVLLSWAASGDMPDAPQWRGLLALSENPPPAFPLQGRDLLTLGVPAGRRVGELLKEVEAWWIAGDFRADRKACLEEAKKRAS</sequence>
<dbReference type="InterPro" id="IPR032828">
    <property type="entry name" value="PolyA_RNA-bd"/>
</dbReference>
<dbReference type="Gene3D" id="3.30.460.10">
    <property type="entry name" value="Beta Polymerase, domain 2"/>
    <property type="match status" value="1"/>
</dbReference>
<dbReference type="KEGG" id="htq:FRZ44_09300"/>
<evidence type="ECO:0000256" key="8">
    <source>
        <dbReference type="RuleBase" id="RU003953"/>
    </source>
</evidence>
<dbReference type="Proteomes" id="UP000326202">
    <property type="component" value="Chromosome"/>
</dbReference>
<evidence type="ECO:0000313" key="11">
    <source>
        <dbReference type="EMBL" id="QEX15643.1"/>
    </source>
</evidence>
<evidence type="ECO:0000256" key="3">
    <source>
        <dbReference type="ARBA" id="ARBA00022694"/>
    </source>
</evidence>
<keyword evidence="7" id="KW-0460">Magnesium</keyword>
<dbReference type="CDD" id="cd05398">
    <property type="entry name" value="NT_ClassII-CCAase"/>
    <property type="match status" value="1"/>
</dbReference>
<dbReference type="InterPro" id="IPR002646">
    <property type="entry name" value="PolA_pol_head_dom"/>
</dbReference>
<dbReference type="GO" id="GO:0016779">
    <property type="term" value="F:nucleotidyltransferase activity"/>
    <property type="evidence" value="ECO:0007669"/>
    <property type="project" value="UniProtKB-KW"/>
</dbReference>
<evidence type="ECO:0000256" key="2">
    <source>
        <dbReference type="ARBA" id="ARBA00022679"/>
    </source>
</evidence>
<comment type="similarity">
    <text evidence="8">Belongs to the tRNA nucleotidyltransferase/poly(A) polymerase family.</text>
</comment>
<dbReference type="InterPro" id="IPR050264">
    <property type="entry name" value="Bact_CCA-adding_enz_type3_sf"/>
</dbReference>
<organism evidence="11 12">
    <name type="scientific">Hypericibacter terrae</name>
    <dbReference type="NCBI Taxonomy" id="2602015"/>
    <lineage>
        <taxon>Bacteria</taxon>
        <taxon>Pseudomonadati</taxon>
        <taxon>Pseudomonadota</taxon>
        <taxon>Alphaproteobacteria</taxon>
        <taxon>Rhodospirillales</taxon>
        <taxon>Dongiaceae</taxon>
        <taxon>Hypericibacter</taxon>
    </lineage>
</organism>
<dbReference type="EMBL" id="CP042906">
    <property type="protein sequence ID" value="QEX15643.1"/>
    <property type="molecule type" value="Genomic_DNA"/>
</dbReference>
<keyword evidence="8" id="KW-0694">RNA-binding</keyword>
<protein>
    <submittedName>
        <fullName evidence="11">Poly(A) polymerase/tRNA-nucleotidyltransferase</fullName>
    </submittedName>
</protein>
<keyword evidence="4" id="KW-0548">Nucleotidyltransferase</keyword>
<dbReference type="GO" id="GO:0000166">
    <property type="term" value="F:nucleotide binding"/>
    <property type="evidence" value="ECO:0007669"/>
    <property type="project" value="UniProtKB-KW"/>
</dbReference>
<gene>
    <name evidence="11" type="ORF">FRZ44_09300</name>
</gene>
<keyword evidence="5" id="KW-0479">Metal-binding</keyword>
<evidence type="ECO:0000259" key="9">
    <source>
        <dbReference type="Pfam" id="PF01743"/>
    </source>
</evidence>
<dbReference type="SUPFAM" id="SSF81301">
    <property type="entry name" value="Nucleotidyltransferase"/>
    <property type="match status" value="1"/>
</dbReference>
<evidence type="ECO:0000256" key="7">
    <source>
        <dbReference type="ARBA" id="ARBA00022842"/>
    </source>
</evidence>
<name>A0A5J6MDY1_9PROT</name>
<accession>A0A5J6MDY1</accession>
<dbReference type="GO" id="GO:0000049">
    <property type="term" value="F:tRNA binding"/>
    <property type="evidence" value="ECO:0007669"/>
    <property type="project" value="TreeGrafter"/>
</dbReference>
<dbReference type="Gene3D" id="1.10.3090.10">
    <property type="entry name" value="cca-adding enzyme, domain 2"/>
    <property type="match status" value="1"/>
</dbReference>
<dbReference type="RefSeq" id="WP_225308546.1">
    <property type="nucleotide sequence ID" value="NZ_CP042906.1"/>
</dbReference>
<evidence type="ECO:0000259" key="10">
    <source>
        <dbReference type="Pfam" id="PF12627"/>
    </source>
</evidence>
<dbReference type="Pfam" id="PF01743">
    <property type="entry name" value="PolyA_pol"/>
    <property type="match status" value="1"/>
</dbReference>
<feature type="domain" description="tRNA nucleotidyltransferase/poly(A) polymerase RNA and SrmB- binding" evidence="10">
    <location>
        <begin position="186"/>
        <end position="240"/>
    </location>
</feature>
<keyword evidence="12" id="KW-1185">Reference proteome</keyword>
<evidence type="ECO:0000256" key="1">
    <source>
        <dbReference type="ARBA" id="ARBA00001946"/>
    </source>
</evidence>
<proteinExistence type="inferred from homology"/>
<keyword evidence="2 8" id="KW-0808">Transferase</keyword>
<comment type="cofactor">
    <cofactor evidence="1">
        <name>Mg(2+)</name>
        <dbReference type="ChEBI" id="CHEBI:18420"/>
    </cofactor>
</comment>